<dbReference type="Proteomes" id="UP000321638">
    <property type="component" value="Unassembled WGS sequence"/>
</dbReference>
<keyword evidence="2" id="KW-1185">Reference proteome</keyword>
<dbReference type="RefSeq" id="WP_147851857.1">
    <property type="nucleotide sequence ID" value="NZ_VDUZ01000065.1"/>
</dbReference>
<sequence length="129" mass="13671">MGLFLSQLDGMPVVPSVTSAQFDPAGASQIAHIAARARLGLLQVERDANMKLGRTVADARAHLRQASAALVFVRTGSGNTDCIMLPVKTLQRALRHRPAHDRLPSELNPASGLMTIGSHAAIRRAEAAS</sequence>
<organism evidence="1 2">
    <name type="scientific">Vineibacter terrae</name>
    <dbReference type="NCBI Taxonomy" id="2586908"/>
    <lineage>
        <taxon>Bacteria</taxon>
        <taxon>Pseudomonadati</taxon>
        <taxon>Pseudomonadota</taxon>
        <taxon>Alphaproteobacteria</taxon>
        <taxon>Hyphomicrobiales</taxon>
        <taxon>Vineibacter</taxon>
    </lineage>
</organism>
<reference evidence="1 2" key="1">
    <citation type="submission" date="2019-06" db="EMBL/GenBank/DDBJ databases">
        <title>New taxonomy in bacterial strain CC-CFT640, isolated from vineyard.</title>
        <authorList>
            <person name="Lin S.-Y."/>
            <person name="Tsai C.-F."/>
            <person name="Young C.-C."/>
        </authorList>
    </citation>
    <scope>NUCLEOTIDE SEQUENCE [LARGE SCALE GENOMIC DNA]</scope>
    <source>
        <strain evidence="1 2">CC-CFT640</strain>
    </source>
</reference>
<name>A0A5C8P8Q8_9HYPH</name>
<proteinExistence type="predicted"/>
<evidence type="ECO:0000313" key="1">
    <source>
        <dbReference type="EMBL" id="TXL70133.1"/>
    </source>
</evidence>
<gene>
    <name evidence="1" type="ORF">FHP25_36025</name>
</gene>
<accession>A0A5C8P8Q8</accession>
<protein>
    <submittedName>
        <fullName evidence="1">Uncharacterized protein</fullName>
    </submittedName>
</protein>
<dbReference type="EMBL" id="VDUZ01000065">
    <property type="protein sequence ID" value="TXL70133.1"/>
    <property type="molecule type" value="Genomic_DNA"/>
</dbReference>
<evidence type="ECO:0000313" key="2">
    <source>
        <dbReference type="Proteomes" id="UP000321638"/>
    </source>
</evidence>
<comment type="caution">
    <text evidence="1">The sequence shown here is derived from an EMBL/GenBank/DDBJ whole genome shotgun (WGS) entry which is preliminary data.</text>
</comment>
<dbReference type="AlphaFoldDB" id="A0A5C8P8Q8"/>